<gene>
    <name evidence="4" type="ORF">Airi01_039770</name>
</gene>
<dbReference type="AlphaFoldDB" id="A0A9W6VPH9"/>
<evidence type="ECO:0000313" key="4">
    <source>
        <dbReference type="EMBL" id="GLY75710.1"/>
    </source>
</evidence>
<proteinExistence type="predicted"/>
<dbReference type="InterPro" id="IPR031325">
    <property type="entry name" value="RHS_repeat"/>
</dbReference>
<dbReference type="PANTHER" id="PTHR32305:SF15">
    <property type="entry name" value="PROTEIN RHSA-RELATED"/>
    <property type="match status" value="1"/>
</dbReference>
<dbReference type="InterPro" id="IPR045351">
    <property type="entry name" value="DUF6531"/>
</dbReference>
<keyword evidence="1" id="KW-0677">Repeat</keyword>
<name>A0A9W6VPH9_9ACTN</name>
<dbReference type="Gene3D" id="2.180.10.10">
    <property type="entry name" value="RHS repeat-associated core"/>
    <property type="match status" value="5"/>
</dbReference>
<sequence length="1203" mass="134296">MRYGLQKGRDRAVPYSRRVKRGDPVDVSSGEVLMHQVDVELAGVLPLVLERTHVSSYRNGRLFGSSWASTLDQRLEVGSDGVHYAAADGAILTYPPATTTVYPFEGSRWPLEHTADGYAVVDPPRGRTLHFRATEESTILPLTAVSDRNGNRIDFLYERGVLSEVRHSGGYRIGVDTGEGGRVAALRLLDTDDGDADGHVLMRYRYDEFGHLTEVINASGRPLRFEYDADGRLTGWIDRNGYWYRYTYDESGRCVRGAGKDGFLNATFTYDVRGDGDVGSDRATVVTDSCGAPTTYHFNALGQVVAEVGPQGTTTRSERDHQDRLLARVDPLGHTTSYTYDEQGNVAAIDRPDGTRISAVYNEFGLPVEIVDPDGAVWRRAYDERGNLVAVTDPLGATNRYGYDERGRLTAITDPLGRTTRVWTNAAGLPVSVADPLGNVTRYERDSFGRVSAIIDPLGNIARFGWTIDGRLSWRTWPGGTVEHWTYDAEGNLLEHLDRAGNVTRYEYVFDQRSAQTGPDGARLEFAYDTELRLTAVTDPQGSVWKYEYGLAGVLARETDFNGREVRYAYDAGGRLVERVSASGQVTRYSHDPLGNVVEQRCGDDVSSFGYDRAGRMVRAVNADADVRFQRDGLGRVTAEVCNGEELSSEYDASGLRVRRHTPSGVESVWRYDPAGRPVSLQMADHALSFAYDASGREIRRLIGDVAVLDQRWDGDNRLRSQTLWGNLGRRGTPAPAYRAEPESAGQIRPLEHRSYEYGATGRIVGIEDQAFGARRFTLDASGRVTKITASEWAELYSYDSAQNLTASTQGPRGGSGADSLVEREYAGTLIRRAGTMRYEHDADGRMTLRQQRRMSAGPKTWRYGWDADDRLVRVVTPDGQEWRYRYDAIGRRIAKQRLSRDGNSVEEQITFAWDGVVLAEQAHMRGEPSGAAVVHATTWEYAPGECRPIGQVTHTSLRDAPQESIDQRFYAIVSDLVGSPAELIDADGRIARRPRFTLWGASASGDETFPCPLRFPGQYYDAETGFHYNLHRYYDPNNGRYLSADPLGLVPAPNPYGYTTNPTAQIDPLGLVPYEPELHMALGLGENNLLENFAKSIDAHTWEDLPYKWYISNKFENVFLNILKHPKTKLSFNLTGVDDPLMSVSRVELDGGKAGPLSSLTDWELYQISKHPETWPKITWYRHRMTREGEVYDKRVVENPYA</sequence>
<organism evidence="4 5">
    <name type="scientific">Actinoallomurus iriomotensis</name>
    <dbReference type="NCBI Taxonomy" id="478107"/>
    <lineage>
        <taxon>Bacteria</taxon>
        <taxon>Bacillati</taxon>
        <taxon>Actinomycetota</taxon>
        <taxon>Actinomycetes</taxon>
        <taxon>Streptosporangiales</taxon>
        <taxon>Thermomonosporaceae</taxon>
        <taxon>Actinoallomurus</taxon>
    </lineage>
</organism>
<dbReference type="InterPro" id="IPR006530">
    <property type="entry name" value="YD"/>
</dbReference>
<dbReference type="Proteomes" id="UP001165135">
    <property type="component" value="Unassembled WGS sequence"/>
</dbReference>
<evidence type="ECO:0000313" key="5">
    <source>
        <dbReference type="Proteomes" id="UP001165135"/>
    </source>
</evidence>
<dbReference type="NCBIfam" id="TIGR01643">
    <property type="entry name" value="YD_repeat_2x"/>
    <property type="match status" value="11"/>
</dbReference>
<dbReference type="Pfam" id="PF25023">
    <property type="entry name" value="TEN_YD-shell"/>
    <property type="match status" value="3"/>
</dbReference>
<dbReference type="InterPro" id="IPR050708">
    <property type="entry name" value="T6SS_VgrG/RHS"/>
</dbReference>
<dbReference type="Pfam" id="PF20148">
    <property type="entry name" value="DUF6531"/>
    <property type="match status" value="1"/>
</dbReference>
<dbReference type="EMBL" id="BSTJ01000004">
    <property type="protein sequence ID" value="GLY75710.1"/>
    <property type="molecule type" value="Genomic_DNA"/>
</dbReference>
<dbReference type="Pfam" id="PF05593">
    <property type="entry name" value="RHS_repeat"/>
    <property type="match status" value="5"/>
</dbReference>
<protein>
    <submittedName>
        <fullName evidence="4">Uncharacterized protein</fullName>
    </submittedName>
</protein>
<comment type="caution">
    <text evidence="4">The sequence shown here is derived from an EMBL/GenBank/DDBJ whole genome shotgun (WGS) entry which is preliminary data.</text>
</comment>
<feature type="domain" description="Teneurin-like YD-shell" evidence="3">
    <location>
        <begin position="776"/>
        <end position="898"/>
    </location>
</feature>
<evidence type="ECO:0000259" key="2">
    <source>
        <dbReference type="Pfam" id="PF20148"/>
    </source>
</evidence>
<accession>A0A9W6VPH9</accession>
<dbReference type="NCBIfam" id="TIGR03696">
    <property type="entry name" value="Rhs_assc_core"/>
    <property type="match status" value="1"/>
</dbReference>
<evidence type="ECO:0000256" key="1">
    <source>
        <dbReference type="ARBA" id="ARBA00022737"/>
    </source>
</evidence>
<evidence type="ECO:0000259" key="3">
    <source>
        <dbReference type="Pfam" id="PF25023"/>
    </source>
</evidence>
<feature type="domain" description="DUF6531" evidence="2">
    <location>
        <begin position="22"/>
        <end position="94"/>
    </location>
</feature>
<reference evidence="4" key="1">
    <citation type="submission" date="2023-03" db="EMBL/GenBank/DDBJ databases">
        <title>Actinoallomurus iriomotensis NBRC 103681.</title>
        <authorList>
            <person name="Ichikawa N."/>
            <person name="Sato H."/>
            <person name="Tonouchi N."/>
        </authorList>
    </citation>
    <scope>NUCLEOTIDE SEQUENCE</scope>
    <source>
        <strain evidence="4">NBRC 103681</strain>
    </source>
</reference>
<dbReference type="InterPro" id="IPR022385">
    <property type="entry name" value="Rhs_assc_core"/>
</dbReference>
<dbReference type="SUPFAM" id="SSF101898">
    <property type="entry name" value="NHL repeat"/>
    <property type="match status" value="1"/>
</dbReference>
<feature type="domain" description="Teneurin-like YD-shell" evidence="3">
    <location>
        <begin position="968"/>
        <end position="1046"/>
    </location>
</feature>
<dbReference type="InterPro" id="IPR056823">
    <property type="entry name" value="TEN-like_YD-shell"/>
</dbReference>
<feature type="domain" description="Teneurin-like YD-shell" evidence="3">
    <location>
        <begin position="485"/>
        <end position="588"/>
    </location>
</feature>
<dbReference type="PANTHER" id="PTHR32305">
    <property type="match status" value="1"/>
</dbReference>